<sequence length="323" mass="35671">MQDAGLTRTLLSAECRGPNEFLKLVRRIPPLTTALLKIVLFYLLGMVFYYETEGWSVFECAYFTTVTISTVGYGDISPTRDISKLFTCAYMCIVLFIGIVIGMTVLDLNWVDSTYFIFVTASTVGYGDVIPVGKSDLSKVLVSCFILILVVTLADAIHHVHTINVRRRIRLEDFHPVMETLAAASEEFEGLDGNGAVVSEADFMVSVLCSQKIVDDQVLLAIRRQYHSAFKDLTLSQQPLTRETICSFMRNNGLQDSVLEPNDFTQTGAEVLNQKIAGGKPRQAASESEFSTSSYGKVVASVWGKKKAAHKQASPDCYEANAI</sequence>
<keyword evidence="9" id="KW-0406">Ion transport</keyword>
<evidence type="ECO:0000256" key="5">
    <source>
        <dbReference type="ARBA" id="ARBA00022692"/>
    </source>
</evidence>
<dbReference type="PANTHER" id="PTHR10027">
    <property type="entry name" value="CALCIUM-ACTIVATED POTASSIUM CHANNEL ALPHA CHAIN"/>
    <property type="match status" value="1"/>
</dbReference>
<comment type="similarity">
    <text evidence="2">Belongs to the two pore domain potassium channel (TC 1.A.1.7) family.</text>
</comment>
<dbReference type="PANTHER" id="PTHR10027:SF10">
    <property type="entry name" value="SLOWPOKE 2, ISOFORM D"/>
    <property type="match status" value="1"/>
</dbReference>
<dbReference type="GO" id="GO:0005774">
    <property type="term" value="C:vacuolar membrane"/>
    <property type="evidence" value="ECO:0007669"/>
    <property type="project" value="UniProtKB-ARBA"/>
</dbReference>
<evidence type="ECO:0000256" key="6">
    <source>
        <dbReference type="ARBA" id="ARBA00022826"/>
    </source>
</evidence>
<keyword evidence="3" id="KW-0813">Transport</keyword>
<keyword evidence="8 12" id="KW-1133">Transmembrane helix</keyword>
<keyword evidence="5 12" id="KW-0812">Transmembrane</keyword>
<dbReference type="AlphaFoldDB" id="A0AAE0LI94"/>
<evidence type="ECO:0000259" key="13">
    <source>
        <dbReference type="Pfam" id="PF07885"/>
    </source>
</evidence>
<evidence type="ECO:0000256" key="10">
    <source>
        <dbReference type="ARBA" id="ARBA00023136"/>
    </source>
</evidence>
<dbReference type="GO" id="GO:0005267">
    <property type="term" value="F:potassium channel activity"/>
    <property type="evidence" value="ECO:0007669"/>
    <property type="project" value="UniProtKB-KW"/>
</dbReference>
<keyword evidence="10 12" id="KW-0472">Membrane</keyword>
<feature type="transmembrane region" description="Helical" evidence="12">
    <location>
        <begin position="140"/>
        <end position="160"/>
    </location>
</feature>
<evidence type="ECO:0000256" key="7">
    <source>
        <dbReference type="ARBA" id="ARBA00022958"/>
    </source>
</evidence>
<dbReference type="InterPro" id="IPR047871">
    <property type="entry name" value="K_chnl_Slo-like"/>
</dbReference>
<evidence type="ECO:0000256" key="3">
    <source>
        <dbReference type="ARBA" id="ARBA00022448"/>
    </source>
</evidence>
<evidence type="ECO:0000256" key="1">
    <source>
        <dbReference type="ARBA" id="ARBA00004141"/>
    </source>
</evidence>
<dbReference type="InterPro" id="IPR003280">
    <property type="entry name" value="2pore_dom_K_chnl"/>
</dbReference>
<evidence type="ECO:0000313" key="15">
    <source>
        <dbReference type="Proteomes" id="UP001190700"/>
    </source>
</evidence>
<evidence type="ECO:0000256" key="9">
    <source>
        <dbReference type="ARBA" id="ARBA00023065"/>
    </source>
</evidence>
<evidence type="ECO:0000313" key="14">
    <source>
        <dbReference type="EMBL" id="KAK3286188.1"/>
    </source>
</evidence>
<comment type="caution">
    <text evidence="14">The sequence shown here is derived from an EMBL/GenBank/DDBJ whole genome shotgun (WGS) entry which is preliminary data.</text>
</comment>
<reference evidence="14 15" key="1">
    <citation type="journal article" date="2015" name="Genome Biol. Evol.">
        <title>Comparative Genomics of a Bacterivorous Green Alga Reveals Evolutionary Causalities and Consequences of Phago-Mixotrophic Mode of Nutrition.</title>
        <authorList>
            <person name="Burns J.A."/>
            <person name="Paasch A."/>
            <person name="Narechania A."/>
            <person name="Kim E."/>
        </authorList>
    </citation>
    <scope>NUCLEOTIDE SEQUENCE [LARGE SCALE GENOMIC DNA]</scope>
    <source>
        <strain evidence="14 15">PLY_AMNH</strain>
    </source>
</reference>
<keyword evidence="15" id="KW-1185">Reference proteome</keyword>
<keyword evidence="11" id="KW-0407">Ion channel</keyword>
<keyword evidence="7" id="KW-0630">Potassium</keyword>
<dbReference type="SUPFAM" id="SSF81324">
    <property type="entry name" value="Voltage-gated potassium channels"/>
    <property type="match status" value="2"/>
</dbReference>
<organism evidence="14 15">
    <name type="scientific">Cymbomonas tetramitiformis</name>
    <dbReference type="NCBI Taxonomy" id="36881"/>
    <lineage>
        <taxon>Eukaryota</taxon>
        <taxon>Viridiplantae</taxon>
        <taxon>Chlorophyta</taxon>
        <taxon>Pyramimonadophyceae</taxon>
        <taxon>Pyramimonadales</taxon>
        <taxon>Pyramimonadaceae</taxon>
        <taxon>Cymbomonas</taxon>
    </lineage>
</organism>
<dbReference type="EMBL" id="LGRX02001424">
    <property type="protein sequence ID" value="KAK3286188.1"/>
    <property type="molecule type" value="Genomic_DNA"/>
</dbReference>
<evidence type="ECO:0000256" key="8">
    <source>
        <dbReference type="ARBA" id="ARBA00022989"/>
    </source>
</evidence>
<feature type="transmembrane region" description="Helical" evidence="12">
    <location>
        <begin position="55"/>
        <end position="73"/>
    </location>
</feature>
<dbReference type="PRINTS" id="PR01333">
    <property type="entry name" value="2POREKCHANEL"/>
</dbReference>
<accession>A0AAE0LI94</accession>
<evidence type="ECO:0000256" key="4">
    <source>
        <dbReference type="ARBA" id="ARBA00022538"/>
    </source>
</evidence>
<protein>
    <recommendedName>
        <fullName evidence="13">Potassium channel domain-containing protein</fullName>
    </recommendedName>
</protein>
<evidence type="ECO:0000256" key="12">
    <source>
        <dbReference type="SAM" id="Phobius"/>
    </source>
</evidence>
<dbReference type="Pfam" id="PF07885">
    <property type="entry name" value="Ion_trans_2"/>
    <property type="match status" value="1"/>
</dbReference>
<dbReference type="InterPro" id="IPR013099">
    <property type="entry name" value="K_chnl_dom"/>
</dbReference>
<dbReference type="Gene3D" id="1.10.287.70">
    <property type="match status" value="2"/>
</dbReference>
<gene>
    <name evidence="14" type="ORF">CYMTET_6243</name>
</gene>
<name>A0AAE0LI94_9CHLO</name>
<feature type="transmembrane region" description="Helical" evidence="12">
    <location>
        <begin position="31"/>
        <end position="49"/>
    </location>
</feature>
<dbReference type="Proteomes" id="UP001190700">
    <property type="component" value="Unassembled WGS sequence"/>
</dbReference>
<keyword evidence="4" id="KW-0633">Potassium transport</keyword>
<keyword evidence="6" id="KW-0631">Potassium channel</keyword>
<feature type="transmembrane region" description="Helical" evidence="12">
    <location>
        <begin position="85"/>
        <end position="106"/>
    </location>
</feature>
<feature type="domain" description="Potassium channel" evidence="13">
    <location>
        <begin position="38"/>
        <end position="96"/>
    </location>
</feature>
<comment type="subcellular location">
    <subcellularLocation>
        <location evidence="1">Membrane</location>
        <topology evidence="1">Multi-pass membrane protein</topology>
    </subcellularLocation>
</comment>
<evidence type="ECO:0000256" key="2">
    <source>
        <dbReference type="ARBA" id="ARBA00010159"/>
    </source>
</evidence>
<evidence type="ECO:0000256" key="11">
    <source>
        <dbReference type="ARBA" id="ARBA00023303"/>
    </source>
</evidence>
<proteinExistence type="inferred from homology"/>